<feature type="domain" description="Integral membrane bound transporter" evidence="7">
    <location>
        <begin position="201"/>
        <end position="319"/>
    </location>
</feature>
<feature type="transmembrane region" description="Helical" evidence="6">
    <location>
        <begin position="186"/>
        <end position="204"/>
    </location>
</feature>
<name>A0ABX5EK10_9MICO</name>
<evidence type="ECO:0000256" key="5">
    <source>
        <dbReference type="SAM" id="MobiDB-lite"/>
    </source>
</evidence>
<evidence type="ECO:0000256" key="1">
    <source>
        <dbReference type="ARBA" id="ARBA00004141"/>
    </source>
</evidence>
<accession>A0ABX5EK10</accession>
<dbReference type="EMBL" id="PVTX01000001">
    <property type="protein sequence ID" value="PRZ09990.1"/>
    <property type="molecule type" value="Genomic_DNA"/>
</dbReference>
<feature type="transmembrane region" description="Helical" evidence="6">
    <location>
        <begin position="93"/>
        <end position="111"/>
    </location>
</feature>
<sequence length="342" mass="33970">MSRAVDDPAPGPAVDGAGASRTSPARRRLVVAALVGVAPVVVLAIVAPTTVMPWFLGMLPALVAGIASLRRAAVVATLTGTLALVAPLAGSQVWSATVLMSVVAAGLGLAAGRGWSSGGAPAAATLAALTVAPPALTTADPRTLEGALPIAALVLAGGLWTVATATVLTRSVERRPRAPMSGPETAWYTAALVGFTAVGTWWAMTYFPGTHSWWLLLTFYMVMVPRTADITARALARAAGTVLGGLVIVTLVALDASGGVLTVAVVAGAVGGVVAYLVAPYWVYTAFLTLTVVGLSAGGAPVAGAEARVGLTLVGAGSAAGILLLVRAVGSRARRTGDGSPG</sequence>
<evidence type="ECO:0000256" key="4">
    <source>
        <dbReference type="ARBA" id="ARBA00023136"/>
    </source>
</evidence>
<feature type="transmembrane region" description="Helical" evidence="6">
    <location>
        <begin position="62"/>
        <end position="86"/>
    </location>
</feature>
<evidence type="ECO:0000313" key="8">
    <source>
        <dbReference type="EMBL" id="PRZ09990.1"/>
    </source>
</evidence>
<feature type="transmembrane region" description="Helical" evidence="6">
    <location>
        <begin position="309"/>
        <end position="326"/>
    </location>
</feature>
<feature type="region of interest" description="Disordered" evidence="5">
    <location>
        <begin position="1"/>
        <end position="20"/>
    </location>
</feature>
<evidence type="ECO:0000259" key="7">
    <source>
        <dbReference type="Pfam" id="PF13515"/>
    </source>
</evidence>
<keyword evidence="2 6" id="KW-0812">Transmembrane</keyword>
<dbReference type="RefSeq" id="WP_106264240.1">
    <property type="nucleotide sequence ID" value="NZ_PVTX01000001.1"/>
</dbReference>
<keyword evidence="4 6" id="KW-0472">Membrane</keyword>
<feature type="transmembrane region" description="Helical" evidence="6">
    <location>
        <begin position="146"/>
        <end position="165"/>
    </location>
</feature>
<dbReference type="InterPro" id="IPR049453">
    <property type="entry name" value="Memb_transporter_dom"/>
</dbReference>
<protein>
    <submittedName>
        <fullName evidence="8">Fusaric acid resistance family protein</fullName>
    </submittedName>
</protein>
<feature type="transmembrane region" description="Helical" evidence="6">
    <location>
        <begin position="286"/>
        <end position="303"/>
    </location>
</feature>
<evidence type="ECO:0000313" key="9">
    <source>
        <dbReference type="Proteomes" id="UP000239895"/>
    </source>
</evidence>
<feature type="transmembrane region" description="Helical" evidence="6">
    <location>
        <begin position="210"/>
        <end position="228"/>
    </location>
</feature>
<evidence type="ECO:0000256" key="2">
    <source>
        <dbReference type="ARBA" id="ARBA00022692"/>
    </source>
</evidence>
<reference evidence="8 9" key="1">
    <citation type="submission" date="2018-03" db="EMBL/GenBank/DDBJ databases">
        <title>Comparative analysis of microorganisms from saline springs in Andes Mountain Range, Colombia.</title>
        <authorList>
            <person name="Rubin E."/>
        </authorList>
    </citation>
    <scope>NUCLEOTIDE SEQUENCE [LARGE SCALE GENOMIC DNA]</scope>
    <source>
        <strain evidence="8 9">CG 23</strain>
    </source>
</reference>
<evidence type="ECO:0000256" key="3">
    <source>
        <dbReference type="ARBA" id="ARBA00022989"/>
    </source>
</evidence>
<comment type="subcellular location">
    <subcellularLocation>
        <location evidence="1">Membrane</location>
        <topology evidence="1">Multi-pass membrane protein</topology>
    </subcellularLocation>
</comment>
<feature type="transmembrane region" description="Helical" evidence="6">
    <location>
        <begin position="29"/>
        <end position="56"/>
    </location>
</feature>
<comment type="caution">
    <text evidence="8">The sequence shown here is derived from an EMBL/GenBank/DDBJ whole genome shotgun (WGS) entry which is preliminary data.</text>
</comment>
<gene>
    <name evidence="8" type="ORF">BCL65_101128</name>
</gene>
<feature type="transmembrane region" description="Helical" evidence="6">
    <location>
        <begin position="235"/>
        <end position="254"/>
    </location>
</feature>
<organism evidence="8 9">
    <name type="scientific">Isoptericola halotolerans</name>
    <dbReference type="NCBI Taxonomy" id="300560"/>
    <lineage>
        <taxon>Bacteria</taxon>
        <taxon>Bacillati</taxon>
        <taxon>Actinomycetota</taxon>
        <taxon>Actinomycetes</taxon>
        <taxon>Micrococcales</taxon>
        <taxon>Promicromonosporaceae</taxon>
        <taxon>Isoptericola</taxon>
    </lineage>
</organism>
<keyword evidence="3 6" id="KW-1133">Transmembrane helix</keyword>
<dbReference type="Proteomes" id="UP000239895">
    <property type="component" value="Unassembled WGS sequence"/>
</dbReference>
<feature type="transmembrane region" description="Helical" evidence="6">
    <location>
        <begin position="260"/>
        <end position="279"/>
    </location>
</feature>
<proteinExistence type="predicted"/>
<dbReference type="Pfam" id="PF13515">
    <property type="entry name" value="FUSC_2"/>
    <property type="match status" value="1"/>
</dbReference>
<keyword evidence="9" id="KW-1185">Reference proteome</keyword>
<evidence type="ECO:0000256" key="6">
    <source>
        <dbReference type="SAM" id="Phobius"/>
    </source>
</evidence>